<dbReference type="GO" id="GO:0005634">
    <property type="term" value="C:nucleus"/>
    <property type="evidence" value="ECO:0007669"/>
    <property type="project" value="TreeGrafter"/>
</dbReference>
<keyword evidence="1" id="KW-0539">Nucleus</keyword>
<reference evidence="2 3" key="1">
    <citation type="journal article" date="2018" name="Nat. Genet.">
        <title>The Rosa genome provides new insights in the design of modern roses.</title>
        <authorList>
            <person name="Bendahmane M."/>
        </authorList>
    </citation>
    <scope>NUCLEOTIDE SEQUENCE [LARGE SCALE GENOMIC DNA]</scope>
    <source>
        <strain evidence="3">cv. Old Blush</strain>
    </source>
</reference>
<organism evidence="2 3">
    <name type="scientific">Rosa chinensis</name>
    <name type="common">China rose</name>
    <dbReference type="NCBI Taxonomy" id="74649"/>
    <lineage>
        <taxon>Eukaryota</taxon>
        <taxon>Viridiplantae</taxon>
        <taxon>Streptophyta</taxon>
        <taxon>Embryophyta</taxon>
        <taxon>Tracheophyta</taxon>
        <taxon>Spermatophyta</taxon>
        <taxon>Magnoliopsida</taxon>
        <taxon>eudicotyledons</taxon>
        <taxon>Gunneridae</taxon>
        <taxon>Pentapetalae</taxon>
        <taxon>rosids</taxon>
        <taxon>fabids</taxon>
        <taxon>Rosales</taxon>
        <taxon>Rosaceae</taxon>
        <taxon>Rosoideae</taxon>
        <taxon>Rosoideae incertae sedis</taxon>
        <taxon>Rosa</taxon>
    </lineage>
</organism>
<evidence type="ECO:0000313" key="2">
    <source>
        <dbReference type="EMBL" id="PRQ34726.1"/>
    </source>
</evidence>
<accession>A0A2P6QKN0</accession>
<name>A0A2P6QKN0_ROSCH</name>
<dbReference type="Proteomes" id="UP000238479">
    <property type="component" value="Chromosome 5"/>
</dbReference>
<dbReference type="AlphaFoldDB" id="A0A2P6QKN0"/>
<sequence>MVDFDLFSLSGDMNISCHHARIVYDLTYYRFEMEVLEKRGCLLEGVLHLLKTFQSSSIHRICFRLGIKSFTFCC</sequence>
<dbReference type="Gramene" id="PRQ34726">
    <property type="protein sequence ID" value="PRQ34726"/>
    <property type="gene ID" value="RchiOBHm_Chr5g0072291"/>
</dbReference>
<gene>
    <name evidence="2" type="ORF">RchiOBHm_Chr5g0072291</name>
</gene>
<evidence type="ECO:0000256" key="1">
    <source>
        <dbReference type="ARBA" id="ARBA00023242"/>
    </source>
</evidence>
<keyword evidence="3" id="KW-1185">Reference proteome</keyword>
<dbReference type="STRING" id="74649.A0A2P6QKN0"/>
<dbReference type="EMBL" id="PDCK01000043">
    <property type="protein sequence ID" value="PRQ34726.1"/>
    <property type="molecule type" value="Genomic_DNA"/>
</dbReference>
<protein>
    <submittedName>
        <fullName evidence="2">Uncharacterized protein</fullName>
    </submittedName>
</protein>
<dbReference type="GO" id="GO:0060962">
    <property type="term" value="P:regulation of ribosomal protein gene transcription by RNA polymerase II"/>
    <property type="evidence" value="ECO:0007669"/>
    <property type="project" value="InterPro"/>
</dbReference>
<dbReference type="PANTHER" id="PTHR21712">
    <property type="entry name" value="PRE-RRNA-PROCESSING PROTEIN FHL1"/>
    <property type="match status" value="1"/>
</dbReference>
<dbReference type="InterPro" id="IPR045178">
    <property type="entry name" value="Fhl1/FHA1"/>
</dbReference>
<evidence type="ECO:0000313" key="3">
    <source>
        <dbReference type="Proteomes" id="UP000238479"/>
    </source>
</evidence>
<dbReference type="GO" id="GO:0043565">
    <property type="term" value="F:sequence-specific DNA binding"/>
    <property type="evidence" value="ECO:0007669"/>
    <property type="project" value="TreeGrafter"/>
</dbReference>
<proteinExistence type="predicted"/>
<dbReference type="PANTHER" id="PTHR21712:SF29">
    <property type="entry name" value="PRE-RRNA-PROCESSING PROTEIN FHL1"/>
    <property type="match status" value="1"/>
</dbReference>
<comment type="caution">
    <text evidence="2">The sequence shown here is derived from an EMBL/GenBank/DDBJ whole genome shotgun (WGS) entry which is preliminary data.</text>
</comment>